<dbReference type="PANTHER" id="PTHR35546:SF70">
    <property type="entry name" value="F-BOX PROTEIN INTERACTION DOMAIN PROTEIN"/>
    <property type="match status" value="1"/>
</dbReference>
<comment type="caution">
    <text evidence="1">The sequence shown here is derived from an EMBL/GenBank/DDBJ whole genome shotgun (WGS) entry which is preliminary data.</text>
</comment>
<dbReference type="EMBL" id="BPVZ01000055">
    <property type="protein sequence ID" value="GKV20346.1"/>
    <property type="molecule type" value="Genomic_DNA"/>
</dbReference>
<dbReference type="AlphaFoldDB" id="A0AAV5K5V6"/>
<gene>
    <name evidence="1" type="ORF">SLEP1_g30484</name>
</gene>
<organism evidence="1 2">
    <name type="scientific">Rubroshorea leprosula</name>
    <dbReference type="NCBI Taxonomy" id="152421"/>
    <lineage>
        <taxon>Eukaryota</taxon>
        <taxon>Viridiplantae</taxon>
        <taxon>Streptophyta</taxon>
        <taxon>Embryophyta</taxon>
        <taxon>Tracheophyta</taxon>
        <taxon>Spermatophyta</taxon>
        <taxon>Magnoliopsida</taxon>
        <taxon>eudicotyledons</taxon>
        <taxon>Gunneridae</taxon>
        <taxon>Pentapetalae</taxon>
        <taxon>rosids</taxon>
        <taxon>malvids</taxon>
        <taxon>Malvales</taxon>
        <taxon>Dipterocarpaceae</taxon>
        <taxon>Rubroshorea</taxon>
    </lineage>
</organism>
<name>A0AAV5K5V6_9ROSI</name>
<sequence length="398" mass="45324">MDSRYFFSSIQCTGMEKKVRDFQSPKMGLLSHHQFQDRTSQFVFLDILHQETGAIGVDHSLCFSTKSHVQIISCCREWLLLSTLPSKKRDPKYHVFNPLEMVSFTLPPPLIAGKIIASGLGFDDKHRYHVVLFHLAAGAAGAAGFLELEIFTSKAGEWRRYDNPINVSPLFPALEDRKAPTVTNKVLTWLNQRLGIKRHGRCLKEVVGPVFSNGAIYSVINGQMLAYRLEDGGCELIKLPNSDSIRTYQHSLWESGGRLQYSYCDDMGIHTWDLLNKEDHDLILNYNIYDQQRFRWRLAYSIDQEKLGLGKWQPYLTCPVAFIDDLQTMYLQLPGAVISYNTRTQVMKRVCTIKSGGRNSIFPFSYAGLGNQKVASRPREVVPVNLPIALVEQTFCFE</sequence>
<reference evidence="1 2" key="1">
    <citation type="journal article" date="2021" name="Commun. Biol.">
        <title>The genome of Shorea leprosula (Dipterocarpaceae) highlights the ecological relevance of drought in aseasonal tropical rainforests.</title>
        <authorList>
            <person name="Ng K.K.S."/>
            <person name="Kobayashi M.J."/>
            <person name="Fawcett J.A."/>
            <person name="Hatakeyama M."/>
            <person name="Paape T."/>
            <person name="Ng C.H."/>
            <person name="Ang C.C."/>
            <person name="Tnah L.H."/>
            <person name="Lee C.T."/>
            <person name="Nishiyama T."/>
            <person name="Sese J."/>
            <person name="O'Brien M.J."/>
            <person name="Copetti D."/>
            <person name="Mohd Noor M.I."/>
            <person name="Ong R.C."/>
            <person name="Putra M."/>
            <person name="Sireger I.Z."/>
            <person name="Indrioko S."/>
            <person name="Kosugi Y."/>
            <person name="Izuno A."/>
            <person name="Isagi Y."/>
            <person name="Lee S.L."/>
            <person name="Shimizu K.K."/>
        </authorList>
    </citation>
    <scope>NUCLEOTIDE SEQUENCE [LARGE SCALE GENOMIC DNA]</scope>
    <source>
        <strain evidence="1">214</strain>
    </source>
</reference>
<proteinExistence type="predicted"/>
<evidence type="ECO:0000313" key="2">
    <source>
        <dbReference type="Proteomes" id="UP001054252"/>
    </source>
</evidence>
<accession>A0AAV5K5V6</accession>
<evidence type="ECO:0000313" key="1">
    <source>
        <dbReference type="EMBL" id="GKV20346.1"/>
    </source>
</evidence>
<dbReference type="InterPro" id="IPR055290">
    <property type="entry name" value="At3g26010-like"/>
</dbReference>
<dbReference type="PANTHER" id="PTHR35546">
    <property type="entry name" value="F-BOX PROTEIN INTERACTION DOMAIN PROTEIN-RELATED"/>
    <property type="match status" value="1"/>
</dbReference>
<protein>
    <submittedName>
        <fullName evidence="1">Uncharacterized protein</fullName>
    </submittedName>
</protein>
<keyword evidence="2" id="KW-1185">Reference proteome</keyword>
<dbReference type="Proteomes" id="UP001054252">
    <property type="component" value="Unassembled WGS sequence"/>
</dbReference>